<protein>
    <submittedName>
        <fullName evidence="2">ABC-2 family transporter protein</fullName>
    </submittedName>
</protein>
<evidence type="ECO:0000313" key="3">
    <source>
        <dbReference type="Proteomes" id="UP000316598"/>
    </source>
</evidence>
<dbReference type="GO" id="GO:0140359">
    <property type="term" value="F:ABC-type transporter activity"/>
    <property type="evidence" value="ECO:0007669"/>
    <property type="project" value="InterPro"/>
</dbReference>
<dbReference type="InterPro" id="IPR015943">
    <property type="entry name" value="WD40/YVTN_repeat-like_dom_sf"/>
</dbReference>
<accession>A0A5C5WPQ8</accession>
<proteinExistence type="predicted"/>
<comment type="caution">
    <text evidence="2">The sequence shown here is derived from an EMBL/GenBank/DDBJ whole genome shotgun (WGS) entry which is preliminary data.</text>
</comment>
<feature type="transmembrane region" description="Helical" evidence="1">
    <location>
        <begin position="757"/>
        <end position="776"/>
    </location>
</feature>
<feature type="transmembrane region" description="Helical" evidence="1">
    <location>
        <begin position="251"/>
        <end position="279"/>
    </location>
</feature>
<dbReference type="PANTHER" id="PTHR43471">
    <property type="entry name" value="ABC TRANSPORTER PERMEASE"/>
    <property type="match status" value="1"/>
</dbReference>
<reference evidence="2 3" key="1">
    <citation type="submission" date="2019-02" db="EMBL/GenBank/DDBJ databases">
        <title>Deep-cultivation of Planctomycetes and their phenomic and genomic characterization uncovers novel biology.</title>
        <authorList>
            <person name="Wiegand S."/>
            <person name="Jogler M."/>
            <person name="Boedeker C."/>
            <person name="Pinto D."/>
            <person name="Vollmers J."/>
            <person name="Rivas-Marin E."/>
            <person name="Kohn T."/>
            <person name="Peeters S.H."/>
            <person name="Heuer A."/>
            <person name="Rast P."/>
            <person name="Oberbeckmann S."/>
            <person name="Bunk B."/>
            <person name="Jeske O."/>
            <person name="Meyerdierks A."/>
            <person name="Storesund J.E."/>
            <person name="Kallscheuer N."/>
            <person name="Luecker S."/>
            <person name="Lage O.M."/>
            <person name="Pohl T."/>
            <person name="Merkel B.J."/>
            <person name="Hornburger P."/>
            <person name="Mueller R.-W."/>
            <person name="Bruemmer F."/>
            <person name="Labrenz M."/>
            <person name="Spormann A.M."/>
            <person name="Op Den Camp H."/>
            <person name="Overmann J."/>
            <person name="Amann R."/>
            <person name="Jetten M.S.M."/>
            <person name="Mascher T."/>
            <person name="Medema M.H."/>
            <person name="Devos D.P."/>
            <person name="Kaster A.-K."/>
            <person name="Ovreas L."/>
            <person name="Rohde M."/>
            <person name="Galperin M.Y."/>
            <person name="Jogler C."/>
        </authorList>
    </citation>
    <scope>NUCLEOTIDE SEQUENCE [LARGE SCALE GENOMIC DNA]</scope>
    <source>
        <strain evidence="2 3">Pla22</strain>
    </source>
</reference>
<organism evidence="2 3">
    <name type="scientific">Rubripirellula amarantea</name>
    <dbReference type="NCBI Taxonomy" id="2527999"/>
    <lineage>
        <taxon>Bacteria</taxon>
        <taxon>Pseudomonadati</taxon>
        <taxon>Planctomycetota</taxon>
        <taxon>Planctomycetia</taxon>
        <taxon>Pirellulales</taxon>
        <taxon>Pirellulaceae</taxon>
        <taxon>Rubripirellula</taxon>
    </lineage>
</organism>
<dbReference type="OrthoDB" id="260214at2"/>
<feature type="transmembrane region" description="Helical" evidence="1">
    <location>
        <begin position="205"/>
        <end position="231"/>
    </location>
</feature>
<feature type="transmembrane region" description="Helical" evidence="1">
    <location>
        <begin position="291"/>
        <end position="314"/>
    </location>
</feature>
<keyword evidence="1" id="KW-0812">Transmembrane</keyword>
<dbReference type="GO" id="GO:0005886">
    <property type="term" value="C:plasma membrane"/>
    <property type="evidence" value="ECO:0007669"/>
    <property type="project" value="UniProtKB-SubCell"/>
</dbReference>
<dbReference type="AlphaFoldDB" id="A0A5C5WPQ8"/>
<dbReference type="Proteomes" id="UP000316598">
    <property type="component" value="Unassembled WGS sequence"/>
</dbReference>
<keyword evidence="3" id="KW-1185">Reference proteome</keyword>
<dbReference type="SUPFAM" id="SSF50998">
    <property type="entry name" value="Quinoprotein alcohol dehydrogenase-like"/>
    <property type="match status" value="1"/>
</dbReference>
<sequence>MSLKPYLAIISDSFRAALSSRVLWVAIVAIWLLLALLMPFGYREDFTTDFRWQDFYNGTRMKAMLARGLVDPDGADTALGRIAVSLPEDLKRELQFVGEGDEVRIAYSVLVDALNGLLDDTSWYDADAWKAAIRLKELRELDALSDEELSASLKRRRSRLRIEAAMPGVFQARSQRAILLTYAGMDFPTGWAVDKPQFERLINQFVLPLMINWLLGFILVFLGILVTASIIPDMLQPGSLHLLLSKPISRTILLLAKFIGGCAFVLVCVTQLVLGLYLIAGLRLDIWNARLLLCIPVSVFLFSVFYSVSVLAGLRWRSPILAIGVTVIFGGICLLVGFIGALFDGLVKNPDQVRQLTVVGDDVFATTRGGGLIRFDDAQSKWIEIFESGPANADRVIAPIRLDDDHLITARIRNGRFNPFGSGAPELNVLSRTSDWVPEPSMRLPTATTNLFRAGEGSVLALNTGELSMTSRDNIIETATKEAAKVADNDAGETNWLSKLNSMIGTQTQGFHEILPERVSLSQPRSLVVADDGRVIYAVTGSRLMRLQPPSNDQESSRWTVTADFTLEGDQSSQAHLAISGERLLVTRSEQPAVIFDANTLNVIEKIECPSGAEAMSVIGLNPDQQTARFLAVLTDGRIRELTSNGESAKWGEFIGPREAECVYFDSAKNRIYVAHHIDRVDLLSSDTLERQSTKNPSLSGWRRLDQWLITPLRTVIPQTGELGETVASMISGKTAVEINDGANENQVIRYKILRPVLSCSIFVLVMLTISCLYFTTSDF</sequence>
<evidence type="ECO:0000256" key="1">
    <source>
        <dbReference type="SAM" id="Phobius"/>
    </source>
</evidence>
<gene>
    <name evidence="2" type="ORF">Pla22_03620</name>
</gene>
<name>A0A5C5WPQ8_9BACT</name>
<feature type="transmembrane region" description="Helical" evidence="1">
    <location>
        <begin position="22"/>
        <end position="42"/>
    </location>
</feature>
<keyword evidence="1" id="KW-1133">Transmembrane helix</keyword>
<dbReference type="RefSeq" id="WP_146513058.1">
    <property type="nucleotide sequence ID" value="NZ_SJPI01000001.1"/>
</dbReference>
<keyword evidence="1" id="KW-0472">Membrane</keyword>
<dbReference type="Pfam" id="PF12679">
    <property type="entry name" value="ABC2_membrane_2"/>
    <property type="match status" value="1"/>
</dbReference>
<evidence type="ECO:0000313" key="2">
    <source>
        <dbReference type="EMBL" id="TWT52736.1"/>
    </source>
</evidence>
<feature type="transmembrane region" description="Helical" evidence="1">
    <location>
        <begin position="320"/>
        <end position="343"/>
    </location>
</feature>
<dbReference type="InterPro" id="IPR011047">
    <property type="entry name" value="Quinoprotein_ADH-like_sf"/>
</dbReference>
<dbReference type="EMBL" id="SJPI01000001">
    <property type="protein sequence ID" value="TWT52736.1"/>
    <property type="molecule type" value="Genomic_DNA"/>
</dbReference>
<dbReference type="Gene3D" id="2.130.10.10">
    <property type="entry name" value="YVTN repeat-like/Quinoprotein amine dehydrogenase"/>
    <property type="match status" value="1"/>
</dbReference>